<reference evidence="2 3" key="1">
    <citation type="submission" date="2019-05" db="EMBL/GenBank/DDBJ databases">
        <title>Another draft genome of Portunus trituberculatus and its Hox gene families provides insights of decapod evolution.</title>
        <authorList>
            <person name="Jeong J.-H."/>
            <person name="Song I."/>
            <person name="Kim S."/>
            <person name="Choi T."/>
            <person name="Kim D."/>
            <person name="Ryu S."/>
            <person name="Kim W."/>
        </authorList>
    </citation>
    <scope>NUCLEOTIDE SEQUENCE [LARGE SCALE GENOMIC DNA]</scope>
    <source>
        <tissue evidence="2">Muscle</tissue>
    </source>
</reference>
<feature type="region of interest" description="Disordered" evidence="1">
    <location>
        <begin position="1"/>
        <end position="40"/>
    </location>
</feature>
<sequence>MGGKNLCGGGKTGKCAHGEKGQRGGGDAGEEEDRQEVQYRERGDLKCTLTNIHMSSSSSMSSWLIFWRSIFSLKNTSSSKLITSSEDLSPKDVLGKVKSQSHNSVLQHPALESSIQKEAKISAGGR</sequence>
<name>A0A5B7CHT3_PORTR</name>
<protein>
    <submittedName>
        <fullName evidence="2">Uncharacterized protein</fullName>
    </submittedName>
</protein>
<evidence type="ECO:0000313" key="3">
    <source>
        <dbReference type="Proteomes" id="UP000324222"/>
    </source>
</evidence>
<gene>
    <name evidence="2" type="ORF">E2C01_001360</name>
</gene>
<comment type="caution">
    <text evidence="2">The sequence shown here is derived from an EMBL/GenBank/DDBJ whole genome shotgun (WGS) entry which is preliminary data.</text>
</comment>
<dbReference type="EMBL" id="VSRR010000043">
    <property type="protein sequence ID" value="MPC08768.1"/>
    <property type="molecule type" value="Genomic_DNA"/>
</dbReference>
<dbReference type="Proteomes" id="UP000324222">
    <property type="component" value="Unassembled WGS sequence"/>
</dbReference>
<feature type="compositionally biased region" description="Gly residues" evidence="1">
    <location>
        <begin position="1"/>
        <end position="12"/>
    </location>
</feature>
<proteinExistence type="predicted"/>
<feature type="region of interest" description="Disordered" evidence="1">
    <location>
        <begin position="98"/>
        <end position="126"/>
    </location>
</feature>
<evidence type="ECO:0000256" key="1">
    <source>
        <dbReference type="SAM" id="MobiDB-lite"/>
    </source>
</evidence>
<organism evidence="2 3">
    <name type="scientific">Portunus trituberculatus</name>
    <name type="common">Swimming crab</name>
    <name type="synonym">Neptunus trituberculatus</name>
    <dbReference type="NCBI Taxonomy" id="210409"/>
    <lineage>
        <taxon>Eukaryota</taxon>
        <taxon>Metazoa</taxon>
        <taxon>Ecdysozoa</taxon>
        <taxon>Arthropoda</taxon>
        <taxon>Crustacea</taxon>
        <taxon>Multicrustacea</taxon>
        <taxon>Malacostraca</taxon>
        <taxon>Eumalacostraca</taxon>
        <taxon>Eucarida</taxon>
        <taxon>Decapoda</taxon>
        <taxon>Pleocyemata</taxon>
        <taxon>Brachyura</taxon>
        <taxon>Eubrachyura</taxon>
        <taxon>Portunoidea</taxon>
        <taxon>Portunidae</taxon>
        <taxon>Portuninae</taxon>
        <taxon>Portunus</taxon>
    </lineage>
</organism>
<accession>A0A5B7CHT3</accession>
<dbReference type="AlphaFoldDB" id="A0A5B7CHT3"/>
<keyword evidence="3" id="KW-1185">Reference proteome</keyword>
<evidence type="ECO:0000313" key="2">
    <source>
        <dbReference type="EMBL" id="MPC08768.1"/>
    </source>
</evidence>